<reference evidence="2 3" key="1">
    <citation type="submission" date="2016-10" db="EMBL/GenBank/DDBJ databases">
        <title>The genome sequence of Colletotrichum fioriniae PJ7.</title>
        <authorList>
            <person name="Baroncelli R."/>
        </authorList>
    </citation>
    <scope>NUCLEOTIDE SEQUENCE [LARGE SCALE GENOMIC DNA]</scope>
    <source>
        <strain evidence="2 3">IMI 309622</strain>
    </source>
</reference>
<evidence type="ECO:0000313" key="2">
    <source>
        <dbReference type="EMBL" id="KAK1534849.1"/>
    </source>
</evidence>
<evidence type="ECO:0000313" key="3">
    <source>
        <dbReference type="Proteomes" id="UP001240678"/>
    </source>
</evidence>
<dbReference type="RefSeq" id="XP_060318052.1">
    <property type="nucleotide sequence ID" value="XM_060451787.1"/>
</dbReference>
<dbReference type="Proteomes" id="UP001240678">
    <property type="component" value="Unassembled WGS sequence"/>
</dbReference>
<feature type="compositionally biased region" description="Basic residues" evidence="1">
    <location>
        <begin position="145"/>
        <end position="161"/>
    </location>
</feature>
<name>A0AAJ0E5W8_9PEZI</name>
<dbReference type="EMBL" id="MOOE01000003">
    <property type="protein sequence ID" value="KAK1534849.1"/>
    <property type="molecule type" value="Genomic_DNA"/>
</dbReference>
<protein>
    <submittedName>
        <fullName evidence="2">Uncharacterized protein</fullName>
    </submittedName>
</protein>
<feature type="compositionally biased region" description="Basic residues" evidence="1">
    <location>
        <begin position="69"/>
        <end position="80"/>
    </location>
</feature>
<keyword evidence="3" id="KW-1185">Reference proteome</keyword>
<evidence type="ECO:0000256" key="1">
    <source>
        <dbReference type="SAM" id="MobiDB-lite"/>
    </source>
</evidence>
<organism evidence="2 3">
    <name type="scientific">Colletotrichum costaricense</name>
    <dbReference type="NCBI Taxonomy" id="1209916"/>
    <lineage>
        <taxon>Eukaryota</taxon>
        <taxon>Fungi</taxon>
        <taxon>Dikarya</taxon>
        <taxon>Ascomycota</taxon>
        <taxon>Pezizomycotina</taxon>
        <taxon>Sordariomycetes</taxon>
        <taxon>Hypocreomycetidae</taxon>
        <taxon>Glomerellales</taxon>
        <taxon>Glomerellaceae</taxon>
        <taxon>Colletotrichum</taxon>
        <taxon>Colletotrichum acutatum species complex</taxon>
    </lineage>
</organism>
<sequence length="238" mass="26790">MQPCFRVVEKDEVALNIKLFARGTRRAACPETLQEVEDFVEAMQVSTRIDLLLRLICFHPCFPAYGKQTRAKRRSSHSRPVRPDRHEPIHLDCPEVFFVALKISFPKIQSPNAANQTPQTPAQFQNPRPSRRSARSTTFAPCRERGRRGKRSTTKRSHASRQPRGVVPGVWILPRAVDATEPEVVDEHHSPRSTVHVEECRGPVPNERDEGLQTLNEIGSVTNSTRLATDAIIGAYAS</sequence>
<dbReference type="GeneID" id="85335334"/>
<gene>
    <name evidence="2" type="ORF">CCOS01_03601</name>
</gene>
<feature type="region of interest" description="Disordered" evidence="1">
    <location>
        <begin position="68"/>
        <end position="87"/>
    </location>
</feature>
<comment type="caution">
    <text evidence="2">The sequence shown here is derived from an EMBL/GenBank/DDBJ whole genome shotgun (WGS) entry which is preliminary data.</text>
</comment>
<proteinExistence type="predicted"/>
<dbReference type="AlphaFoldDB" id="A0AAJ0E5W8"/>
<feature type="compositionally biased region" description="Polar residues" evidence="1">
    <location>
        <begin position="110"/>
        <end position="126"/>
    </location>
</feature>
<accession>A0AAJ0E5W8</accession>
<feature type="region of interest" description="Disordered" evidence="1">
    <location>
        <begin position="110"/>
        <end position="166"/>
    </location>
</feature>